<sequence>MVTIEDIQAAAARIQVHRTPVLKCSTLDSLVSEKIGSVELFFKCELLQKTGGMTNTFKIRGATNAVNLLTEQEAARGVVTHSSGNHAQAIAFAAQQRGIPAYVVMPRNAPEVKKAAVRGYGATVVECEPTQEKRQEVTEQLARETGATLIHPFNNVNVIAGQGTIATEFIAQTDEQGTPLDALLVPVGGGGMLSGCSIAAKALNPRIQVFAGEPDTVNDAFRSYSTKTRQSNPTGQASIADGLSANIGELTFPLIINNVDGIFTVSEAEIVKAMKLVWTRMKLCIEPSAAVPLAVALFSIDFHERARKEGLRKIGIVFSGGNVDHAHAVNLFEKFT</sequence>
<dbReference type="PANTHER" id="PTHR43050:SF1">
    <property type="entry name" value="SERINE RACEMASE"/>
    <property type="match status" value="1"/>
</dbReference>
<protein>
    <recommendedName>
        <fullName evidence="5">Tryptophan synthase beta chain-like PALP domain-containing protein</fullName>
    </recommendedName>
</protein>
<dbReference type="GO" id="GO:0005524">
    <property type="term" value="F:ATP binding"/>
    <property type="evidence" value="ECO:0007669"/>
    <property type="project" value="TreeGrafter"/>
</dbReference>
<name>A0A8H7BX72_9FUNG</name>
<dbReference type="GO" id="GO:0030170">
    <property type="term" value="F:pyridoxal phosphate binding"/>
    <property type="evidence" value="ECO:0007669"/>
    <property type="project" value="TreeGrafter"/>
</dbReference>
<comment type="similarity">
    <text evidence="2">Belongs to the serine/threonine dehydratase family.</text>
</comment>
<dbReference type="CDD" id="cd01562">
    <property type="entry name" value="Thr-dehyd"/>
    <property type="match status" value="1"/>
</dbReference>
<comment type="caution">
    <text evidence="6">The sequence shown here is derived from an EMBL/GenBank/DDBJ whole genome shotgun (WGS) entry which is preliminary data.</text>
</comment>
<dbReference type="GO" id="GO:0003941">
    <property type="term" value="F:L-serine ammonia-lyase activity"/>
    <property type="evidence" value="ECO:0007669"/>
    <property type="project" value="TreeGrafter"/>
</dbReference>
<dbReference type="InterPro" id="IPR001926">
    <property type="entry name" value="TrpB-like_PALP"/>
</dbReference>
<dbReference type="Proteomes" id="UP000605846">
    <property type="component" value="Unassembled WGS sequence"/>
</dbReference>
<dbReference type="EMBL" id="JABAYA010000009">
    <property type="protein sequence ID" value="KAF7731533.1"/>
    <property type="molecule type" value="Genomic_DNA"/>
</dbReference>
<evidence type="ECO:0000313" key="7">
    <source>
        <dbReference type="Proteomes" id="UP000605846"/>
    </source>
</evidence>
<gene>
    <name evidence="6" type="ORF">EC973_009297</name>
</gene>
<keyword evidence="7" id="KW-1185">Reference proteome</keyword>
<keyword evidence="4" id="KW-0456">Lyase</keyword>
<evidence type="ECO:0000256" key="4">
    <source>
        <dbReference type="ARBA" id="ARBA00023239"/>
    </source>
</evidence>
<evidence type="ECO:0000313" key="6">
    <source>
        <dbReference type="EMBL" id="KAF7731533.1"/>
    </source>
</evidence>
<comment type="cofactor">
    <cofactor evidence="1">
        <name>pyridoxal 5'-phosphate</name>
        <dbReference type="ChEBI" id="CHEBI:597326"/>
    </cofactor>
</comment>
<dbReference type="GO" id="GO:0000287">
    <property type="term" value="F:magnesium ion binding"/>
    <property type="evidence" value="ECO:0007669"/>
    <property type="project" value="TreeGrafter"/>
</dbReference>
<evidence type="ECO:0000256" key="3">
    <source>
        <dbReference type="ARBA" id="ARBA00022898"/>
    </source>
</evidence>
<dbReference type="Pfam" id="PF00291">
    <property type="entry name" value="PALP"/>
    <property type="match status" value="1"/>
</dbReference>
<dbReference type="GO" id="GO:0018114">
    <property type="term" value="F:threonine racemase activity"/>
    <property type="evidence" value="ECO:0007669"/>
    <property type="project" value="TreeGrafter"/>
</dbReference>
<feature type="domain" description="Tryptophan synthase beta chain-like PALP" evidence="5">
    <location>
        <begin position="16"/>
        <end position="320"/>
    </location>
</feature>
<dbReference type="PANTHER" id="PTHR43050">
    <property type="entry name" value="SERINE / THREONINE RACEMASE FAMILY MEMBER"/>
    <property type="match status" value="1"/>
</dbReference>
<reference evidence="6" key="1">
    <citation type="submission" date="2020-01" db="EMBL/GenBank/DDBJ databases">
        <title>Genome Sequencing of Three Apophysomyces-Like Fungal Strains Confirms a Novel Fungal Genus in the Mucoromycota with divergent Burkholderia-like Endosymbiotic Bacteria.</title>
        <authorList>
            <person name="Stajich J.E."/>
            <person name="Macias A.M."/>
            <person name="Carter-House D."/>
            <person name="Lovett B."/>
            <person name="Kasson L.R."/>
            <person name="Berry K."/>
            <person name="Grigoriev I."/>
            <person name="Chang Y."/>
            <person name="Spatafora J."/>
            <person name="Kasson M.T."/>
        </authorList>
    </citation>
    <scope>NUCLEOTIDE SEQUENCE</scope>
    <source>
        <strain evidence="6">NRRL A-21654</strain>
    </source>
</reference>
<keyword evidence="3" id="KW-0663">Pyridoxal phosphate</keyword>
<dbReference type="InterPro" id="IPR036052">
    <property type="entry name" value="TrpB-like_PALP_sf"/>
</dbReference>
<evidence type="ECO:0000259" key="5">
    <source>
        <dbReference type="Pfam" id="PF00291"/>
    </source>
</evidence>
<evidence type="ECO:0000256" key="2">
    <source>
        <dbReference type="ARBA" id="ARBA00010869"/>
    </source>
</evidence>
<proteinExistence type="inferred from homology"/>
<dbReference type="SUPFAM" id="SSF53686">
    <property type="entry name" value="Tryptophan synthase beta subunit-like PLP-dependent enzymes"/>
    <property type="match status" value="1"/>
</dbReference>
<evidence type="ECO:0000256" key="1">
    <source>
        <dbReference type="ARBA" id="ARBA00001933"/>
    </source>
</evidence>
<dbReference type="GO" id="GO:0070179">
    <property type="term" value="P:D-serine biosynthetic process"/>
    <property type="evidence" value="ECO:0007669"/>
    <property type="project" value="TreeGrafter"/>
</dbReference>
<dbReference type="GO" id="GO:0030378">
    <property type="term" value="F:serine racemase activity"/>
    <property type="evidence" value="ECO:0007669"/>
    <property type="project" value="TreeGrafter"/>
</dbReference>
<organism evidence="6 7">
    <name type="scientific">Apophysomyces ossiformis</name>
    <dbReference type="NCBI Taxonomy" id="679940"/>
    <lineage>
        <taxon>Eukaryota</taxon>
        <taxon>Fungi</taxon>
        <taxon>Fungi incertae sedis</taxon>
        <taxon>Mucoromycota</taxon>
        <taxon>Mucoromycotina</taxon>
        <taxon>Mucoromycetes</taxon>
        <taxon>Mucorales</taxon>
        <taxon>Mucorineae</taxon>
        <taxon>Mucoraceae</taxon>
        <taxon>Apophysomyces</taxon>
    </lineage>
</organism>
<dbReference type="AlphaFoldDB" id="A0A8H7BX72"/>
<accession>A0A8H7BX72</accession>
<dbReference type="OrthoDB" id="271064at2759"/>
<dbReference type="Gene3D" id="3.40.50.1100">
    <property type="match status" value="2"/>
</dbReference>
<dbReference type="FunFam" id="3.40.50.1100:FF:000005">
    <property type="entry name" value="Threonine dehydratase catabolic"/>
    <property type="match status" value="1"/>
</dbReference>